<proteinExistence type="inferred from homology"/>
<evidence type="ECO:0000313" key="4">
    <source>
        <dbReference type="Proteomes" id="UP000655751"/>
    </source>
</evidence>
<reference evidence="3" key="1">
    <citation type="submission" date="2020-11" db="EMBL/GenBank/DDBJ databases">
        <title>Nocardia NEAU-351.nov., a novel actinomycete isolated from the cow dung.</title>
        <authorList>
            <person name="Zhang X."/>
        </authorList>
    </citation>
    <scope>NUCLEOTIDE SEQUENCE</scope>
    <source>
        <strain evidence="3">NEAU-351</strain>
    </source>
</reference>
<accession>A0A931N7A5</accession>
<evidence type="ECO:0000256" key="1">
    <source>
        <dbReference type="ARBA" id="ARBA00038396"/>
    </source>
</evidence>
<dbReference type="InterPro" id="IPR050816">
    <property type="entry name" value="Flavin-dep_Halogenase_NPB"/>
</dbReference>
<dbReference type="PANTHER" id="PTHR43747">
    <property type="entry name" value="FAD-BINDING PROTEIN"/>
    <property type="match status" value="1"/>
</dbReference>
<dbReference type="Pfam" id="PF01266">
    <property type="entry name" value="DAO"/>
    <property type="match status" value="1"/>
</dbReference>
<evidence type="ECO:0000259" key="2">
    <source>
        <dbReference type="Pfam" id="PF01266"/>
    </source>
</evidence>
<organism evidence="3 4">
    <name type="scientific">Nocardia bovistercoris</name>
    <dbReference type="NCBI Taxonomy" id="2785916"/>
    <lineage>
        <taxon>Bacteria</taxon>
        <taxon>Bacillati</taxon>
        <taxon>Actinomycetota</taxon>
        <taxon>Actinomycetes</taxon>
        <taxon>Mycobacteriales</taxon>
        <taxon>Nocardiaceae</taxon>
        <taxon>Nocardia</taxon>
    </lineage>
</organism>
<dbReference type="PRINTS" id="PR00420">
    <property type="entry name" value="RNGMNOXGNASE"/>
</dbReference>
<gene>
    <name evidence="3" type="ORF">IT779_36890</name>
</gene>
<dbReference type="InterPro" id="IPR036188">
    <property type="entry name" value="FAD/NAD-bd_sf"/>
</dbReference>
<keyword evidence="4" id="KW-1185">Reference proteome</keyword>
<protein>
    <submittedName>
        <fullName evidence="3">FAD-dependent oxidoreductase</fullName>
    </submittedName>
</protein>
<dbReference type="EMBL" id="JADMLG010000033">
    <property type="protein sequence ID" value="MBH0781864.1"/>
    <property type="molecule type" value="Genomic_DNA"/>
</dbReference>
<evidence type="ECO:0000313" key="3">
    <source>
        <dbReference type="EMBL" id="MBH0781864.1"/>
    </source>
</evidence>
<comment type="caution">
    <text evidence="3">The sequence shown here is derived from an EMBL/GenBank/DDBJ whole genome shotgun (WGS) entry which is preliminary data.</text>
</comment>
<dbReference type="InterPro" id="IPR006076">
    <property type="entry name" value="FAD-dep_OxRdtase"/>
</dbReference>
<comment type="similarity">
    <text evidence="1">Belongs to the flavin-dependent halogenase family. Bacterial tryptophan halogenase subfamily.</text>
</comment>
<feature type="domain" description="FAD dependent oxidoreductase" evidence="2">
    <location>
        <begin position="2"/>
        <end position="90"/>
    </location>
</feature>
<dbReference type="SUPFAM" id="SSF51905">
    <property type="entry name" value="FAD/NAD(P)-binding domain"/>
    <property type="match status" value="1"/>
</dbReference>
<dbReference type="Gene3D" id="3.50.50.60">
    <property type="entry name" value="FAD/NAD(P)-binding domain"/>
    <property type="match status" value="1"/>
</dbReference>
<dbReference type="Proteomes" id="UP000655751">
    <property type="component" value="Unassembled WGS sequence"/>
</dbReference>
<dbReference type="PANTHER" id="PTHR43747:SF1">
    <property type="entry name" value="SLR1998 PROTEIN"/>
    <property type="match status" value="1"/>
</dbReference>
<dbReference type="RefSeq" id="WP_196154144.1">
    <property type="nucleotide sequence ID" value="NZ_JADMLG010000033.1"/>
</dbReference>
<name>A0A931N7A5_9NOCA</name>
<sequence length="438" mass="46899">MDVAVIGAGPTGLTAALLLARRGHHVSVIESDPGPDESGGWARSGVYQFHQPHLMRAPTVTRLERLLPDVLAQLLEAGAQKVCGRGDPGYVVGMRIRRVTFDRVLYAAASVEPGVRHISGRALGVEIDGADVRGVRLRDRVLPADLVVDATGRSGLTTALRAQAGDSSCGFSYVSRAYRLRDGADPGPINVPPGFAVFQDGYFSIVFLQENGWFQVQIVRATTDNALAELRHETVWDAVVPEIPAVAEWIDPARSAAMGPPNAGNAGRNTYRHQAVAVTGLLAIGDAVCTTNPMGARGISLGISGAAALADIVAEHDRPRWTSELERWCESDVRPWFEDQVESDAAMLRRWAGEPIDPTGRLPVDLVAATAQADPRIMRVVGPYNLMATTSAALDPVRERAREIFAGGWRQTVPESPTHGALVRYVTAATQAAVSAMD</sequence>
<dbReference type="AlphaFoldDB" id="A0A931N7A5"/>